<keyword evidence="3" id="KW-1185">Reference proteome</keyword>
<proteinExistence type="predicted"/>
<evidence type="ECO:0000313" key="3">
    <source>
        <dbReference type="Proteomes" id="UP001521116"/>
    </source>
</evidence>
<feature type="compositionally biased region" description="Polar residues" evidence="1">
    <location>
        <begin position="254"/>
        <end position="263"/>
    </location>
</feature>
<feature type="compositionally biased region" description="Basic and acidic residues" evidence="1">
    <location>
        <begin position="376"/>
        <end position="385"/>
    </location>
</feature>
<comment type="caution">
    <text evidence="2">The sequence shown here is derived from an EMBL/GenBank/DDBJ whole genome shotgun (WGS) entry which is preliminary data.</text>
</comment>
<feature type="compositionally biased region" description="Basic and acidic residues" evidence="1">
    <location>
        <begin position="332"/>
        <end position="341"/>
    </location>
</feature>
<organism evidence="2 3">
    <name type="scientific">Neofusicoccum ribis</name>
    <dbReference type="NCBI Taxonomy" id="45134"/>
    <lineage>
        <taxon>Eukaryota</taxon>
        <taxon>Fungi</taxon>
        <taxon>Dikarya</taxon>
        <taxon>Ascomycota</taxon>
        <taxon>Pezizomycotina</taxon>
        <taxon>Dothideomycetes</taxon>
        <taxon>Dothideomycetes incertae sedis</taxon>
        <taxon>Botryosphaeriales</taxon>
        <taxon>Botryosphaeriaceae</taxon>
        <taxon>Neofusicoccum</taxon>
    </lineage>
</organism>
<feature type="compositionally biased region" description="Polar residues" evidence="1">
    <location>
        <begin position="436"/>
        <end position="451"/>
    </location>
</feature>
<evidence type="ECO:0000256" key="1">
    <source>
        <dbReference type="SAM" id="MobiDB-lite"/>
    </source>
</evidence>
<feature type="region of interest" description="Disordered" evidence="1">
    <location>
        <begin position="626"/>
        <end position="716"/>
    </location>
</feature>
<dbReference type="EMBL" id="JAJVDC020000009">
    <property type="protein sequence ID" value="KAL1635861.1"/>
    <property type="molecule type" value="Genomic_DNA"/>
</dbReference>
<feature type="compositionally biased region" description="Low complexity" evidence="1">
    <location>
        <begin position="89"/>
        <end position="102"/>
    </location>
</feature>
<evidence type="ECO:0000313" key="2">
    <source>
        <dbReference type="EMBL" id="KAL1635861.1"/>
    </source>
</evidence>
<feature type="region of interest" description="Disordered" evidence="1">
    <location>
        <begin position="1"/>
        <end position="134"/>
    </location>
</feature>
<feature type="compositionally biased region" description="Polar residues" evidence="1">
    <location>
        <begin position="697"/>
        <end position="707"/>
    </location>
</feature>
<reference evidence="2 3" key="1">
    <citation type="submission" date="2024-02" db="EMBL/GenBank/DDBJ databases">
        <title>De novo assembly and annotation of 12 fungi associated with fruit tree decline syndrome in Ontario, Canada.</title>
        <authorList>
            <person name="Sulman M."/>
            <person name="Ellouze W."/>
            <person name="Ilyukhin E."/>
        </authorList>
    </citation>
    <scope>NUCLEOTIDE SEQUENCE [LARGE SCALE GENOMIC DNA]</scope>
    <source>
        <strain evidence="2 3">M1-105</strain>
    </source>
</reference>
<feature type="compositionally biased region" description="Basic and acidic residues" evidence="1">
    <location>
        <begin position="10"/>
        <end position="25"/>
    </location>
</feature>
<feature type="region of interest" description="Disordered" evidence="1">
    <location>
        <begin position="252"/>
        <end position="537"/>
    </location>
</feature>
<protein>
    <submittedName>
        <fullName evidence="2">Uncharacterized protein</fullName>
    </submittedName>
</protein>
<feature type="compositionally biased region" description="Low complexity" evidence="1">
    <location>
        <begin position="497"/>
        <end position="537"/>
    </location>
</feature>
<gene>
    <name evidence="2" type="ORF">SLS56_001556</name>
</gene>
<dbReference type="Proteomes" id="UP001521116">
    <property type="component" value="Unassembled WGS sequence"/>
</dbReference>
<accession>A0ABR3T8Z4</accession>
<feature type="compositionally biased region" description="Polar residues" evidence="1">
    <location>
        <begin position="352"/>
        <end position="366"/>
    </location>
</feature>
<name>A0ABR3T8Z4_9PEZI</name>
<feature type="compositionally biased region" description="Basic and acidic residues" evidence="1">
    <location>
        <begin position="668"/>
        <end position="688"/>
    </location>
</feature>
<feature type="region of interest" description="Disordered" evidence="1">
    <location>
        <begin position="163"/>
        <end position="192"/>
    </location>
</feature>
<sequence>MEIASSNPHSRNDSGDSKTDGKLKTESNSMGHLSQRSRSNNSLSGGPPSTPRRNSRTLVSSDGSPTERQRSTAQNDAPVSEGALAQQLSRTSTNASSSCSSNGNPFQWDPTPMQSGRSALHRTSPERKKAHRRQNCIRLSLVTGQAGPPVKPENPALMHGIEEEPGSAHKKKSSGDAEMISLDTRPLPRPPSITVFAPELRLEPTNIRASLTPGSPTLSLTKYNQENSDGSLRWRNSGVSGSSAFSIPTFPSPVHTNSSQINLTIPPEKDKTSGAGPTDQTGATGQNKKEVEYDPNHPSLNYPILDMPSPKTQALAKEGSRPATPLALTSNELKRQSRTTEDSPPCSPKTLMLTSTENTPSNSHRIMSSIIPPDLPPRDPRRDSEVSPTRAGLTGPRAEPARDLRKTVAALRRMNSDAADDSRTSRRYRQLGREATNVNLVEDMSTTSGASPTKPGSRESRVKSKRGSKTFSSPSKHFVPASTYSLISPPHAHHHSAATSTAGASSHASTVISATSTSRTSTATAATTPPASTTTHPPLFGFGIGLGIGVGSGLSRSASNNSISTATHRLLGDDSCTSLTDLILAESENIFGPRELEADGDGPGSRVWEDGEGFWESPCARERKAWGDAGSSVYETPREDQATAGAAGEGWDSDAENRTPTRSGGGGKDGREREKEKGREGKREREVLAPKVLISVQPPSEQGTPQSLYDRDGFLR</sequence>
<feature type="compositionally biased region" description="Low complexity" evidence="1">
    <location>
        <begin position="33"/>
        <end position="47"/>
    </location>
</feature>